<evidence type="ECO:0007829" key="3">
    <source>
        <dbReference type="PDB" id="9DYS"/>
    </source>
</evidence>
<reference evidence="2 3" key="2">
    <citation type="journal article" date="2024" name="bioRxiv">
        <title>Identification and characterization of substrate- and product-selective nylon hydrolases.</title>
        <authorList>
            <person name="Drufva E.E."/>
            <person name="Cahill J.F."/>
            <person name="Saint-Vincent P.M.B."/>
            <person name="Williams A.N."/>
            <person name="Bocharova V."/>
            <person name="Capra N."/>
            <person name="Meilleur F."/>
            <person name="Carper D.L."/>
            <person name="Bourgery C."/>
            <person name="Miyazaki K."/>
            <person name="Yonemura M."/>
            <person name="Shiraishi Y."/>
            <person name="Parks J.M."/>
            <person name="Zhou M."/>
            <person name="Dishner I.T."/>
            <person name="Foster J.C."/>
            <person name="Koehler S.J."/>
            <person name="Valentino H.R."/>
            <person name="Sedova A."/>
            <person name="Kertesz V."/>
            <person name="Vasileva D.P."/>
            <person name="Hochanadel L.H."/>
            <person name="Figg C.A."/>
            <person name="Negoro S."/>
            <person name="Kato D.I."/>
            <person name="Chen S.H."/>
            <person name="Michener J.K."/>
        </authorList>
    </citation>
    <scope>X-RAY CRYSTALLOGRAPHY (1.85 ANGSTROMS) OF 1-305</scope>
</reference>
<protein>
    <submittedName>
        <fullName evidence="1">Peptidase S58 family protein</fullName>
    </submittedName>
</protein>
<dbReference type="PDB" id="9DYS">
    <property type="method" value="X-ray"/>
    <property type="resolution" value="1.85 A"/>
    <property type="chains" value="A/B=1-305"/>
</dbReference>
<name>A0ACD6BAK9_9PROT</name>
<sequence length="305" mass="31381">MLTDIDGIRVGHATDARAMTGCTIAVFDEPVVPGVDVRGANAATIYTDLLYPDSVMPSVTGIMLTGGSAFGLEAALGAVRYFEEQGRGYDVGVAKIPLVPAAVIYDLSVGDANVRPDLAMGRRACEAAKPGPFERGRVGGGTGATVGKLYGVRQSSPGGLGTATVSLYGGIKVSAMIVVNSFGDLRDTAGRIVAGAKYEGGEFADTYARMKLGDKNQSALARMGMNTTIGIVSTNCRLTKVEASRMATLAHNGLARAICPIHTNVDGDTIFATGLQKSDLTAPVDLLGTAAAEAAMLACLDAVMQ</sequence>
<dbReference type="EMBL" id="SCTB01000013">
    <property type="protein sequence ID" value="TAL40028.1"/>
    <property type="molecule type" value="Genomic_DNA"/>
</dbReference>
<accession>A0ACD6BAK9</accession>
<gene>
    <name evidence="1" type="ORF">EPN97_01225</name>
</gene>
<proteinExistence type="evidence at protein level"/>
<dbReference type="PDB" id="9CXR">
    <property type="method" value="X-ray"/>
    <property type="resolution" value="2.20 A"/>
    <property type="chains" value="AA/BA=1-305"/>
</dbReference>
<organism evidence="1">
    <name type="scientific">Alphaproteobacteria bacterium</name>
    <dbReference type="NCBI Taxonomy" id="1913988"/>
    <lineage>
        <taxon>Bacteria</taxon>
        <taxon>Pseudomonadati</taxon>
        <taxon>Pseudomonadota</taxon>
        <taxon>Alphaproteobacteria</taxon>
    </lineage>
</organism>
<reference evidence="1" key="1">
    <citation type="submission" date="2019-01" db="EMBL/GenBank/DDBJ databases">
        <title>Small is mighty: adaptation of Patescibacteria to groundwater environment leads to their genome simplicity.</title>
        <authorList>
            <person name="Tian R."/>
            <person name="Ning D."/>
            <person name="He Z."/>
            <person name="Zhang P."/>
            <person name="Shi W."/>
            <person name="Wu L."/>
            <person name="Zhang Y."/>
            <person name="Yang Y."/>
            <person name="Arkin A."/>
            <person name="Matthew F."/>
            <person name="Hazen T."/>
            <person name="Stalh D."/>
            <person name="Alm E."/>
            <person name="Zhou J."/>
        </authorList>
    </citation>
    <scope>NUCLEOTIDE SEQUENCE</scope>
    <source>
        <strain evidence="1">FW300_bin.31</strain>
    </source>
</reference>
<keyword evidence="2 3" id="KW-0002">3D-structure</keyword>
<accession>A0A522DD61</accession>
<evidence type="ECO:0007829" key="2">
    <source>
        <dbReference type="PDB" id="9CXR"/>
    </source>
</evidence>
<comment type="caution">
    <text evidence="1">The sequence shown here is derived from an EMBL/GenBank/DDBJ whole genome shotgun (WGS) entry which is preliminary data.</text>
</comment>
<evidence type="ECO:0000313" key="1">
    <source>
        <dbReference type="EMBL" id="TAL40028.1"/>
    </source>
</evidence>